<evidence type="ECO:0000313" key="2">
    <source>
        <dbReference type="Proteomes" id="UP000283329"/>
    </source>
</evidence>
<dbReference type="EMBL" id="QRJR01000004">
    <property type="protein sequence ID" value="RHH49698.1"/>
    <property type="molecule type" value="Genomic_DNA"/>
</dbReference>
<dbReference type="Proteomes" id="UP000283329">
    <property type="component" value="Unassembled WGS sequence"/>
</dbReference>
<name>A0A3E5I5E2_BACOV</name>
<comment type="caution">
    <text evidence="1">The sequence shown here is derived from an EMBL/GenBank/DDBJ whole genome shotgun (WGS) entry which is preliminary data.</text>
</comment>
<organism evidence="1 2">
    <name type="scientific">Bacteroides ovatus</name>
    <dbReference type="NCBI Taxonomy" id="28116"/>
    <lineage>
        <taxon>Bacteria</taxon>
        <taxon>Pseudomonadati</taxon>
        <taxon>Bacteroidota</taxon>
        <taxon>Bacteroidia</taxon>
        <taxon>Bacteroidales</taxon>
        <taxon>Bacteroidaceae</taxon>
        <taxon>Bacteroides</taxon>
    </lineage>
</organism>
<dbReference type="AlphaFoldDB" id="A0A3E5I5E2"/>
<reference evidence="1 2" key="1">
    <citation type="submission" date="2018-08" db="EMBL/GenBank/DDBJ databases">
        <title>A genome reference for cultivated species of the human gut microbiota.</title>
        <authorList>
            <person name="Zou Y."/>
            <person name="Xue W."/>
            <person name="Luo G."/>
        </authorList>
    </citation>
    <scope>NUCLEOTIDE SEQUENCE [LARGE SCALE GENOMIC DNA]</scope>
    <source>
        <strain evidence="1 2">AM17-48</strain>
    </source>
</reference>
<proteinExistence type="predicted"/>
<protein>
    <submittedName>
        <fullName evidence="1">Uncharacterized protein</fullName>
    </submittedName>
</protein>
<sequence length="65" mass="7376">MSDSTETINANSDHINASFVFINASFIYKNKTCIYSLYPLKNNFTPRTKEVCIGAKATYPVIDYM</sequence>
<accession>A0A3E5I5E2</accession>
<evidence type="ECO:0000313" key="1">
    <source>
        <dbReference type="EMBL" id="RHH49698.1"/>
    </source>
</evidence>
<gene>
    <name evidence="1" type="ORF">DW206_06695</name>
</gene>